<dbReference type="InterPro" id="IPR016031">
    <property type="entry name" value="Trp_RNA-bd_attenuator-like_dom"/>
</dbReference>
<dbReference type="Gene3D" id="3.60.160.10">
    <property type="entry name" value="Mitochondrial biogenesis AIM24"/>
    <property type="match status" value="1"/>
</dbReference>
<reference evidence="1" key="1">
    <citation type="journal article" date="2022" name="Int. J. Syst. Evol. Microbiol.">
        <title>Pseudomonas aegrilactucae sp. nov. and Pseudomonas morbosilactucae sp. nov., pathogens causing bacterial rot of lettuce in Japan.</title>
        <authorList>
            <person name="Sawada H."/>
            <person name="Fujikawa T."/>
            <person name="Satou M."/>
        </authorList>
    </citation>
    <scope>NUCLEOTIDE SEQUENCE</scope>
    <source>
        <strain evidence="1">0166_1</strain>
    </source>
</reference>
<dbReference type="Proteomes" id="UP001162834">
    <property type="component" value="Chromosome"/>
</dbReference>
<evidence type="ECO:0000313" key="1">
    <source>
        <dbReference type="EMBL" id="UGS36241.1"/>
    </source>
</evidence>
<dbReference type="KEGG" id="sbae:DSM104329_02642"/>
<name>A0A9E7C0C9_9ACTN</name>
<dbReference type="AlphaFoldDB" id="A0A9E7C0C9"/>
<evidence type="ECO:0000313" key="2">
    <source>
        <dbReference type="Proteomes" id="UP001162834"/>
    </source>
</evidence>
<dbReference type="SUPFAM" id="SSF51219">
    <property type="entry name" value="TRAP-like"/>
    <property type="match status" value="1"/>
</dbReference>
<gene>
    <name evidence="1" type="ORF">DSM104329_02642</name>
</gene>
<dbReference type="Pfam" id="PF01987">
    <property type="entry name" value="AIM24"/>
    <property type="match status" value="1"/>
</dbReference>
<dbReference type="InterPro" id="IPR002838">
    <property type="entry name" value="AIM24"/>
</dbReference>
<dbReference type="PANTHER" id="PTHR43657">
    <property type="entry name" value="TRYPTOPHAN RNA-BINDING ATTENUATOR PROTEIN-LIKE PROTEIN"/>
    <property type="match status" value="1"/>
</dbReference>
<dbReference type="InterPro" id="IPR036983">
    <property type="entry name" value="AIM24_sf"/>
</dbReference>
<organism evidence="1 2">
    <name type="scientific">Capillimicrobium parvum</name>
    <dbReference type="NCBI Taxonomy" id="2884022"/>
    <lineage>
        <taxon>Bacteria</taxon>
        <taxon>Bacillati</taxon>
        <taxon>Actinomycetota</taxon>
        <taxon>Thermoleophilia</taxon>
        <taxon>Solirubrobacterales</taxon>
        <taxon>Capillimicrobiaceae</taxon>
        <taxon>Capillimicrobium</taxon>
    </lineage>
</organism>
<protein>
    <recommendedName>
        <fullName evidence="3">TIGR00266 family protein</fullName>
    </recommendedName>
</protein>
<dbReference type="NCBIfam" id="TIGR00266">
    <property type="entry name" value="TIGR00266 family protein"/>
    <property type="match status" value="1"/>
</dbReference>
<dbReference type="EMBL" id="CP087164">
    <property type="protein sequence ID" value="UGS36241.1"/>
    <property type="molecule type" value="Genomic_DNA"/>
</dbReference>
<proteinExistence type="predicted"/>
<evidence type="ECO:0008006" key="3">
    <source>
        <dbReference type="Google" id="ProtNLM"/>
    </source>
</evidence>
<dbReference type="RefSeq" id="WP_259315915.1">
    <property type="nucleotide sequence ID" value="NZ_CP087164.1"/>
</dbReference>
<dbReference type="PANTHER" id="PTHR43657:SF1">
    <property type="entry name" value="ALTERED INHERITANCE OF MITOCHONDRIA PROTEIN 24, MITOCHONDRIAL"/>
    <property type="match status" value="1"/>
</dbReference>
<accession>A0A9E7C0C9</accession>
<keyword evidence="2" id="KW-1185">Reference proteome</keyword>
<sequence length="226" mass="23607">MDVTIRHSPSFAVARCALSGGEALKAEAGSMMATSHGVEVEAKMQGGLLKGLKRSVLGGESLFMTTFTAPSQGGWVDCAARLPGDVTVLEVGAEALNLSRGSYLCSSATVEIDTKWGGFKNLAGGEGGFLLHATGSGHVVVSCYGALDLVQLGAGESFVIDSGHVVAFDPSVTYTTRKVSSGVMNTLKSGEGLVMEFTGPGRVWVQTRNPSEFIEWLTAVLPFSRQ</sequence>